<feature type="domain" description="ABC3 transporter permease C-terminal" evidence="9">
    <location>
        <begin position="302"/>
        <end position="436"/>
    </location>
</feature>
<dbReference type="InterPro" id="IPR003838">
    <property type="entry name" value="ABC3_permease_C"/>
</dbReference>
<feature type="transmembrane region" description="Helical" evidence="8">
    <location>
        <begin position="404"/>
        <end position="426"/>
    </location>
</feature>
<dbReference type="InterPro" id="IPR051447">
    <property type="entry name" value="Lipoprotein-release_system"/>
</dbReference>
<gene>
    <name evidence="11" type="primary">lolC</name>
    <name evidence="11" type="ORF">BN1209_0483</name>
</gene>
<sequence>MKLVAVNKSKEKTLMSIFSRFQNIKQSLPFELFVGMRYTRAKRRNHFISFISLTSMVGIGLGVAALIVVLSVMNGFQEELRSRILGVASHLQVTGANNVLADWQSVASKVQTAKHVTGTAPYIMAQGMLSNGQAVQGAIVRGVLPSQEGKVSDLAEHMRAGQLADLKAGEFGIVLGAELAQSLGVILGDKVVLMAPQGQFTPTGVVPRIKQFTVVGLFQIGMYEYDAGLALINIEDAAKLYRMGDNVSGVRLKLDDLFLAPKISRDLAVVLSDETQALFLTDWTQEHANFFRAIQMEKRVMFIILALIVAVAAFNIVSTLVMAVTDKRADIAIMRTFGASPPSIMAIFIVQGALIGVIGTVVGAFFGVLIALNISTIVPFIEHLFNVQFLAKDVYYISELPSHLLWGDVLTIVILSFLLSLIATLYPSWKASKMNPAEALRYD</sequence>
<name>A0A0B7IYM9_9PROT</name>
<dbReference type="GO" id="GO:0044874">
    <property type="term" value="P:lipoprotein localization to outer membrane"/>
    <property type="evidence" value="ECO:0007669"/>
    <property type="project" value="TreeGrafter"/>
</dbReference>
<dbReference type="STRING" id="1581680.BN1209_0483"/>
<dbReference type="EMBL" id="LN794158">
    <property type="protein sequence ID" value="CEN55531.1"/>
    <property type="molecule type" value="Genomic_DNA"/>
</dbReference>
<dbReference type="InterPro" id="IPR025857">
    <property type="entry name" value="MacB_PCD"/>
</dbReference>
<comment type="subcellular location">
    <subcellularLocation>
        <location evidence="1">Cell membrane</location>
        <topology evidence="1">Multi-pass membrane protein</topology>
    </subcellularLocation>
</comment>
<dbReference type="PANTHER" id="PTHR30489:SF0">
    <property type="entry name" value="LIPOPROTEIN-RELEASING SYSTEM TRANSMEMBRANE PROTEIN LOLE"/>
    <property type="match status" value="1"/>
</dbReference>
<dbReference type="KEGG" id="mbac:BN1209_0483"/>
<evidence type="ECO:0000256" key="6">
    <source>
        <dbReference type="ARBA" id="ARBA00022989"/>
    </source>
</evidence>
<organism evidence="11 12">
    <name type="scientific">Candidatus Methylopumilus turicensis</name>
    <dbReference type="NCBI Taxonomy" id="1581680"/>
    <lineage>
        <taxon>Bacteria</taxon>
        <taxon>Pseudomonadati</taxon>
        <taxon>Pseudomonadota</taxon>
        <taxon>Betaproteobacteria</taxon>
        <taxon>Nitrosomonadales</taxon>
        <taxon>Methylophilaceae</taxon>
        <taxon>Candidatus Methylopumilus</taxon>
    </lineage>
</organism>
<dbReference type="Proteomes" id="UP000056322">
    <property type="component" value="Chromosome 1"/>
</dbReference>
<evidence type="ECO:0000256" key="2">
    <source>
        <dbReference type="ARBA" id="ARBA00005236"/>
    </source>
</evidence>
<keyword evidence="6 8" id="KW-1133">Transmembrane helix</keyword>
<dbReference type="NCBIfam" id="TIGR02212">
    <property type="entry name" value="lolCE"/>
    <property type="match status" value="1"/>
</dbReference>
<dbReference type="HOGENOM" id="CLU_000604_8_1_4"/>
<dbReference type="AlphaFoldDB" id="A0A0B7IYM9"/>
<feature type="transmembrane region" description="Helical" evidence="8">
    <location>
        <begin position="345"/>
        <end position="372"/>
    </location>
</feature>
<evidence type="ECO:0000256" key="1">
    <source>
        <dbReference type="ARBA" id="ARBA00004651"/>
    </source>
</evidence>
<feature type="domain" description="MacB-like periplasmic core" evidence="10">
    <location>
        <begin position="52"/>
        <end position="256"/>
    </location>
</feature>
<evidence type="ECO:0000259" key="10">
    <source>
        <dbReference type="Pfam" id="PF12704"/>
    </source>
</evidence>
<keyword evidence="11" id="KW-0449">Lipoprotein</keyword>
<keyword evidence="7 8" id="KW-0472">Membrane</keyword>
<keyword evidence="3" id="KW-0813">Transport</keyword>
<keyword evidence="4" id="KW-1003">Cell membrane</keyword>
<protein>
    <submittedName>
        <fullName evidence="11">Lipoprotein-releasing system transmembrane protein LolC</fullName>
    </submittedName>
</protein>
<keyword evidence="12" id="KW-1185">Reference proteome</keyword>
<reference evidence="12" key="1">
    <citation type="submission" date="2014-12" db="EMBL/GenBank/DDBJ databases">
        <authorList>
            <person name="Salcher M.M."/>
        </authorList>
    </citation>
    <scope>NUCLEOTIDE SEQUENCE [LARGE SCALE GENOMIC DNA]</scope>
    <source>
        <strain evidence="12">MMS-10A-171</strain>
    </source>
</reference>
<evidence type="ECO:0000256" key="8">
    <source>
        <dbReference type="SAM" id="Phobius"/>
    </source>
</evidence>
<dbReference type="InterPro" id="IPR011925">
    <property type="entry name" value="LolCE_TM"/>
</dbReference>
<accession>A0A0B7IYM9</accession>
<evidence type="ECO:0000256" key="3">
    <source>
        <dbReference type="ARBA" id="ARBA00022448"/>
    </source>
</evidence>
<dbReference type="Pfam" id="PF12704">
    <property type="entry name" value="MacB_PCD"/>
    <property type="match status" value="1"/>
</dbReference>
<proteinExistence type="inferred from homology"/>
<evidence type="ECO:0000313" key="12">
    <source>
        <dbReference type="Proteomes" id="UP000056322"/>
    </source>
</evidence>
<comment type="similarity">
    <text evidence="2">Belongs to the ABC-4 integral membrane protein family. LolC/E subfamily.</text>
</comment>
<dbReference type="Pfam" id="PF02687">
    <property type="entry name" value="FtsX"/>
    <property type="match status" value="1"/>
</dbReference>
<dbReference type="GO" id="GO:0042953">
    <property type="term" value="P:lipoprotein transport"/>
    <property type="evidence" value="ECO:0007669"/>
    <property type="project" value="InterPro"/>
</dbReference>
<dbReference type="GO" id="GO:0098797">
    <property type="term" value="C:plasma membrane protein complex"/>
    <property type="evidence" value="ECO:0007669"/>
    <property type="project" value="TreeGrafter"/>
</dbReference>
<feature type="transmembrane region" description="Helical" evidence="8">
    <location>
        <begin position="47"/>
        <end position="73"/>
    </location>
</feature>
<evidence type="ECO:0000256" key="4">
    <source>
        <dbReference type="ARBA" id="ARBA00022475"/>
    </source>
</evidence>
<evidence type="ECO:0000256" key="7">
    <source>
        <dbReference type="ARBA" id="ARBA00023136"/>
    </source>
</evidence>
<evidence type="ECO:0000256" key="5">
    <source>
        <dbReference type="ARBA" id="ARBA00022692"/>
    </source>
</evidence>
<evidence type="ECO:0000313" key="11">
    <source>
        <dbReference type="EMBL" id="CEN55531.1"/>
    </source>
</evidence>
<keyword evidence="5 8" id="KW-0812">Transmembrane</keyword>
<feature type="transmembrane region" description="Helical" evidence="8">
    <location>
        <begin position="300"/>
        <end position="324"/>
    </location>
</feature>
<evidence type="ECO:0000259" key="9">
    <source>
        <dbReference type="Pfam" id="PF02687"/>
    </source>
</evidence>
<dbReference type="PANTHER" id="PTHR30489">
    <property type="entry name" value="LIPOPROTEIN-RELEASING SYSTEM TRANSMEMBRANE PROTEIN LOLE"/>
    <property type="match status" value="1"/>
</dbReference>